<evidence type="ECO:0000313" key="1">
    <source>
        <dbReference type="EMBL" id="KAE9537316.1"/>
    </source>
</evidence>
<accession>A0A6G0TR93</accession>
<reference evidence="1 2" key="1">
    <citation type="submission" date="2019-08" db="EMBL/GenBank/DDBJ databases">
        <title>The genome of the soybean aphid Biotype 1, its phylome, world population structure and adaptation to the North American continent.</title>
        <authorList>
            <person name="Giordano R."/>
            <person name="Donthu R.K."/>
            <person name="Hernandez A.G."/>
            <person name="Wright C.L."/>
            <person name="Zimin A.V."/>
        </authorList>
    </citation>
    <scope>NUCLEOTIDE SEQUENCE [LARGE SCALE GENOMIC DNA]</scope>
    <source>
        <tissue evidence="1">Whole aphids</tissue>
    </source>
</reference>
<name>A0A6G0TR93_APHGL</name>
<comment type="caution">
    <text evidence="1">The sequence shown here is derived from an EMBL/GenBank/DDBJ whole genome shotgun (WGS) entry which is preliminary data.</text>
</comment>
<keyword evidence="2" id="KW-1185">Reference proteome</keyword>
<evidence type="ECO:0000313" key="2">
    <source>
        <dbReference type="Proteomes" id="UP000475862"/>
    </source>
</evidence>
<organism evidence="1 2">
    <name type="scientific">Aphis glycines</name>
    <name type="common">Soybean aphid</name>
    <dbReference type="NCBI Taxonomy" id="307491"/>
    <lineage>
        <taxon>Eukaryota</taxon>
        <taxon>Metazoa</taxon>
        <taxon>Ecdysozoa</taxon>
        <taxon>Arthropoda</taxon>
        <taxon>Hexapoda</taxon>
        <taxon>Insecta</taxon>
        <taxon>Pterygota</taxon>
        <taxon>Neoptera</taxon>
        <taxon>Paraneoptera</taxon>
        <taxon>Hemiptera</taxon>
        <taxon>Sternorrhyncha</taxon>
        <taxon>Aphidomorpha</taxon>
        <taxon>Aphidoidea</taxon>
        <taxon>Aphididae</taxon>
        <taxon>Aphidini</taxon>
        <taxon>Aphis</taxon>
        <taxon>Aphis</taxon>
    </lineage>
</organism>
<dbReference type="EMBL" id="VYZN01000018">
    <property type="protein sequence ID" value="KAE9537316.1"/>
    <property type="molecule type" value="Genomic_DNA"/>
</dbReference>
<dbReference type="AlphaFoldDB" id="A0A6G0TR93"/>
<dbReference type="Proteomes" id="UP000475862">
    <property type="component" value="Unassembled WGS sequence"/>
</dbReference>
<sequence length="411" mass="48898">MIVEKYNTLGFLFSPKHITVDFELAIHKPIENVWPNTTIIGCRFNLTQSWWRNIQKCDLLSDCPVNDKLLTNYCDYLTDTYISECLFPPSIWASNTSELIKTTNAKCFPKCVYKNLVEKCYLIFLGEKRRGQKAKGHFWANGICPLYASIRLTDRFQPESFFVHNARYETIKDEKDPIIMLEDSSFFIAIDASNFLQITSGDSRTCKNSRVADFYNQKEVRGNYQEGFIGKRRVVKFHKINRQIFILIHPRPYENYTKYKGRIGEVRETLPVHLENYIRIMFALYFEMWMSCAPTCRFRCWRLIFWPNNILSFCFAFPVRLMIMQAVYYHVGNPPVMDCRPREMYTLFNRPLFIIIDYPFLENRSNAINLLRNELFNLKKKNHNDWFNSFREHITQSHTVKSLSFKFLPKQ</sequence>
<protein>
    <submittedName>
        <fullName evidence="1">Uncharacterized protein</fullName>
    </submittedName>
</protein>
<gene>
    <name evidence="1" type="ORF">AGLY_006339</name>
</gene>
<proteinExistence type="predicted"/>